<keyword evidence="3 7" id="KW-0689">Ribosomal protein</keyword>
<keyword evidence="5" id="KW-0687">Ribonucleoprotein</keyword>
<dbReference type="InterPro" id="IPR010729">
    <property type="entry name" value="Ribosomal_uL29_mit"/>
</dbReference>
<dbReference type="GeneID" id="94424588"/>
<dbReference type="AlphaFoldDB" id="A0A2C6LDQ4"/>
<dbReference type="GO" id="GO:0032543">
    <property type="term" value="P:mitochondrial translation"/>
    <property type="evidence" value="ECO:0007669"/>
    <property type="project" value="TreeGrafter"/>
</dbReference>
<dbReference type="RefSeq" id="XP_067926645.1">
    <property type="nucleotide sequence ID" value="XM_068061377.1"/>
</dbReference>
<dbReference type="EMBL" id="MIGC01000470">
    <property type="protein sequence ID" value="PHJ24973.1"/>
    <property type="molecule type" value="Genomic_DNA"/>
</dbReference>
<dbReference type="PANTHER" id="PTHR21183:SF18">
    <property type="entry name" value="LARGE RIBOSOMAL SUBUNIT PROTEIN UL29M"/>
    <property type="match status" value="1"/>
</dbReference>
<proteinExistence type="inferred from homology"/>
<sequence>MMRMNGGLLSAARGALWQLSTRRGIATTPPRRGIEELWKGGYLDPSIGAKEKEKNAIAGDAWPACLLRLKSFEDLHALWYLCLKEKNLLLGERWAARQHKADMKNPERLQKKKREALETQRFHLEEKILQMTHKLNRLQQHQQRPENSLMKEAWRKTLEKYTRDHEDLLIQLHPLRK</sequence>
<dbReference type="Pfam" id="PF06984">
    <property type="entry name" value="MRP-L47"/>
    <property type="match status" value="1"/>
</dbReference>
<evidence type="ECO:0000256" key="2">
    <source>
        <dbReference type="ARBA" id="ARBA00009254"/>
    </source>
</evidence>
<evidence type="ECO:0000313" key="8">
    <source>
        <dbReference type="Proteomes" id="UP000221165"/>
    </source>
</evidence>
<evidence type="ECO:0000256" key="5">
    <source>
        <dbReference type="ARBA" id="ARBA00023274"/>
    </source>
</evidence>
<evidence type="ECO:0000256" key="4">
    <source>
        <dbReference type="ARBA" id="ARBA00023128"/>
    </source>
</evidence>
<dbReference type="VEuPathDB" id="ToxoDB:CSUI_001171"/>
<organism evidence="7 8">
    <name type="scientific">Cystoisospora suis</name>
    <dbReference type="NCBI Taxonomy" id="483139"/>
    <lineage>
        <taxon>Eukaryota</taxon>
        <taxon>Sar</taxon>
        <taxon>Alveolata</taxon>
        <taxon>Apicomplexa</taxon>
        <taxon>Conoidasida</taxon>
        <taxon>Coccidia</taxon>
        <taxon>Eucoccidiorida</taxon>
        <taxon>Eimeriorina</taxon>
        <taxon>Sarcocystidae</taxon>
        <taxon>Cystoisospora</taxon>
    </lineage>
</organism>
<evidence type="ECO:0000256" key="1">
    <source>
        <dbReference type="ARBA" id="ARBA00004173"/>
    </source>
</evidence>
<accession>A0A2C6LDQ4</accession>
<dbReference type="Gene3D" id="6.10.330.20">
    <property type="match status" value="1"/>
</dbReference>
<comment type="caution">
    <text evidence="7">The sequence shown here is derived from an EMBL/GenBank/DDBJ whole genome shotgun (WGS) entry which is preliminary data.</text>
</comment>
<keyword evidence="4" id="KW-0496">Mitochondrion</keyword>
<protein>
    <recommendedName>
        <fullName evidence="6">Large ribosomal subunit protein uL29m</fullName>
    </recommendedName>
</protein>
<comment type="subcellular location">
    <subcellularLocation>
        <location evidence="1">Mitochondrion</location>
    </subcellularLocation>
</comment>
<gene>
    <name evidence="7" type="ORF">CSUI_001171</name>
</gene>
<name>A0A2C6LDQ4_9APIC</name>
<evidence type="ECO:0000313" key="7">
    <source>
        <dbReference type="EMBL" id="PHJ24973.1"/>
    </source>
</evidence>
<dbReference type="Proteomes" id="UP000221165">
    <property type="component" value="Unassembled WGS sequence"/>
</dbReference>
<comment type="similarity">
    <text evidence="2">Belongs to the universal ribosomal protein uL29 family.</text>
</comment>
<dbReference type="InterPro" id="IPR038340">
    <property type="entry name" value="MRP-L47_sf"/>
</dbReference>
<evidence type="ECO:0000256" key="6">
    <source>
        <dbReference type="ARBA" id="ARBA00035289"/>
    </source>
</evidence>
<dbReference type="PANTHER" id="PTHR21183">
    <property type="entry name" value="RIBOSOMAL PROTEIN L47, MITOCHONDRIAL-RELATED"/>
    <property type="match status" value="1"/>
</dbReference>
<feature type="non-terminal residue" evidence="7">
    <location>
        <position position="177"/>
    </location>
</feature>
<keyword evidence="8" id="KW-1185">Reference proteome</keyword>
<reference evidence="7 8" key="1">
    <citation type="journal article" date="2017" name="Int. J. Parasitol.">
        <title>The genome of the protozoan parasite Cystoisospora suis and a reverse vaccinology approach to identify vaccine candidates.</title>
        <authorList>
            <person name="Palmieri N."/>
            <person name="Shrestha A."/>
            <person name="Ruttkowski B."/>
            <person name="Beck T."/>
            <person name="Vogl C."/>
            <person name="Tomley F."/>
            <person name="Blake D.P."/>
            <person name="Joachim A."/>
        </authorList>
    </citation>
    <scope>NUCLEOTIDE SEQUENCE [LARGE SCALE GENOMIC DNA]</scope>
    <source>
        <strain evidence="7 8">Wien I</strain>
    </source>
</reference>
<evidence type="ECO:0000256" key="3">
    <source>
        <dbReference type="ARBA" id="ARBA00022980"/>
    </source>
</evidence>
<dbReference type="GO" id="GO:0005762">
    <property type="term" value="C:mitochondrial large ribosomal subunit"/>
    <property type="evidence" value="ECO:0007669"/>
    <property type="project" value="TreeGrafter"/>
</dbReference>
<dbReference type="OrthoDB" id="270763at2759"/>
<dbReference type="GO" id="GO:0003735">
    <property type="term" value="F:structural constituent of ribosome"/>
    <property type="evidence" value="ECO:0007669"/>
    <property type="project" value="InterPro"/>
</dbReference>